<feature type="compositionally biased region" description="Basic and acidic residues" evidence="1">
    <location>
        <begin position="23"/>
        <end position="38"/>
    </location>
</feature>
<evidence type="ECO:0000313" key="3">
    <source>
        <dbReference type="Proteomes" id="UP000187209"/>
    </source>
</evidence>
<name>A0A1R2AQM5_9CILI</name>
<feature type="compositionally biased region" description="Polar residues" evidence="1">
    <location>
        <begin position="1"/>
        <end position="10"/>
    </location>
</feature>
<sequence>MSKTSRTKGNPRSIPIPKHLLHYRKDVSPYSNSKDKKQTPVSKTFFSSRSRLKPSLKREKTMTDSEYFEDTLACLINVERNYVKELLNSPTKYKSKSPITSKKSTANTSPIKACSFGCKFETLTTYEFSHTSKNSIYLRRNKSSITPDPFTKKK</sequence>
<comment type="caution">
    <text evidence="2">The sequence shown here is derived from an EMBL/GenBank/DDBJ whole genome shotgun (WGS) entry which is preliminary data.</text>
</comment>
<dbReference type="Proteomes" id="UP000187209">
    <property type="component" value="Unassembled WGS sequence"/>
</dbReference>
<dbReference type="EMBL" id="MPUH01001633">
    <property type="protein sequence ID" value="OMJ66786.1"/>
    <property type="molecule type" value="Genomic_DNA"/>
</dbReference>
<protein>
    <submittedName>
        <fullName evidence="2">Uncharacterized protein</fullName>
    </submittedName>
</protein>
<accession>A0A1R2AQM5</accession>
<gene>
    <name evidence="2" type="ORF">SteCoe_36247</name>
</gene>
<reference evidence="2 3" key="1">
    <citation type="submission" date="2016-11" db="EMBL/GenBank/DDBJ databases">
        <title>The macronuclear genome of Stentor coeruleus: a giant cell with tiny introns.</title>
        <authorList>
            <person name="Slabodnick M."/>
            <person name="Ruby J.G."/>
            <person name="Reiff S.B."/>
            <person name="Swart E.C."/>
            <person name="Gosai S."/>
            <person name="Prabakaran S."/>
            <person name="Witkowska E."/>
            <person name="Larue G.E."/>
            <person name="Fisher S."/>
            <person name="Freeman R.M."/>
            <person name="Gunawardena J."/>
            <person name="Chu W."/>
            <person name="Stover N.A."/>
            <person name="Gregory B.D."/>
            <person name="Nowacki M."/>
            <person name="Derisi J."/>
            <person name="Roy S.W."/>
            <person name="Marshall W.F."/>
            <person name="Sood P."/>
        </authorList>
    </citation>
    <scope>NUCLEOTIDE SEQUENCE [LARGE SCALE GENOMIC DNA]</scope>
    <source>
        <strain evidence="2">WM001</strain>
    </source>
</reference>
<organism evidence="2 3">
    <name type="scientific">Stentor coeruleus</name>
    <dbReference type="NCBI Taxonomy" id="5963"/>
    <lineage>
        <taxon>Eukaryota</taxon>
        <taxon>Sar</taxon>
        <taxon>Alveolata</taxon>
        <taxon>Ciliophora</taxon>
        <taxon>Postciliodesmatophora</taxon>
        <taxon>Heterotrichea</taxon>
        <taxon>Heterotrichida</taxon>
        <taxon>Stentoridae</taxon>
        <taxon>Stentor</taxon>
    </lineage>
</organism>
<proteinExistence type="predicted"/>
<feature type="region of interest" description="Disordered" evidence="1">
    <location>
        <begin position="1"/>
        <end position="47"/>
    </location>
</feature>
<dbReference type="AlphaFoldDB" id="A0A1R2AQM5"/>
<evidence type="ECO:0000256" key="1">
    <source>
        <dbReference type="SAM" id="MobiDB-lite"/>
    </source>
</evidence>
<evidence type="ECO:0000313" key="2">
    <source>
        <dbReference type="EMBL" id="OMJ66786.1"/>
    </source>
</evidence>
<keyword evidence="3" id="KW-1185">Reference proteome</keyword>